<gene>
    <name evidence="2" type="ORF">ACFPET_22285</name>
</gene>
<dbReference type="Proteomes" id="UP001595823">
    <property type="component" value="Unassembled WGS sequence"/>
</dbReference>
<sequence length="40" mass="4141">MTELYIERATYEKGYAAGKGRARGDGRAPVEGGAAAAEPV</sequence>
<dbReference type="EMBL" id="JBHSDK010000061">
    <property type="protein sequence ID" value="MFC4337926.1"/>
    <property type="molecule type" value="Genomic_DNA"/>
</dbReference>
<proteinExistence type="predicted"/>
<feature type="compositionally biased region" description="Low complexity" evidence="1">
    <location>
        <begin position="29"/>
        <end position="40"/>
    </location>
</feature>
<evidence type="ECO:0000256" key="1">
    <source>
        <dbReference type="SAM" id="MobiDB-lite"/>
    </source>
</evidence>
<name>A0ABV8U578_9ACTN</name>
<dbReference type="RefSeq" id="WP_380625405.1">
    <property type="nucleotide sequence ID" value="NZ_JBHSDK010000061.1"/>
</dbReference>
<evidence type="ECO:0000313" key="3">
    <source>
        <dbReference type="Proteomes" id="UP001595823"/>
    </source>
</evidence>
<keyword evidence="3" id="KW-1185">Reference proteome</keyword>
<reference evidence="3" key="1">
    <citation type="journal article" date="2019" name="Int. J. Syst. Evol. Microbiol.">
        <title>The Global Catalogue of Microorganisms (GCM) 10K type strain sequencing project: providing services to taxonomists for standard genome sequencing and annotation.</title>
        <authorList>
            <consortium name="The Broad Institute Genomics Platform"/>
            <consortium name="The Broad Institute Genome Sequencing Center for Infectious Disease"/>
            <person name="Wu L."/>
            <person name="Ma J."/>
        </authorList>
    </citation>
    <scope>NUCLEOTIDE SEQUENCE [LARGE SCALE GENOMIC DNA]</scope>
    <source>
        <strain evidence="3">IBRC-M 10908</strain>
    </source>
</reference>
<protein>
    <submittedName>
        <fullName evidence="2">Uncharacterized protein</fullName>
    </submittedName>
</protein>
<organism evidence="2 3">
    <name type="scientific">Salininema proteolyticum</name>
    <dbReference type="NCBI Taxonomy" id="1607685"/>
    <lineage>
        <taxon>Bacteria</taxon>
        <taxon>Bacillati</taxon>
        <taxon>Actinomycetota</taxon>
        <taxon>Actinomycetes</taxon>
        <taxon>Glycomycetales</taxon>
        <taxon>Glycomycetaceae</taxon>
        <taxon>Salininema</taxon>
    </lineage>
</organism>
<feature type="region of interest" description="Disordered" evidence="1">
    <location>
        <begin position="18"/>
        <end position="40"/>
    </location>
</feature>
<accession>A0ABV8U578</accession>
<comment type="caution">
    <text evidence="2">The sequence shown here is derived from an EMBL/GenBank/DDBJ whole genome shotgun (WGS) entry which is preliminary data.</text>
</comment>
<evidence type="ECO:0000313" key="2">
    <source>
        <dbReference type="EMBL" id="MFC4337926.1"/>
    </source>
</evidence>